<dbReference type="Pfam" id="PF00648">
    <property type="entry name" value="Peptidase_C2"/>
    <property type="match status" value="1"/>
</dbReference>
<evidence type="ECO:0000256" key="5">
    <source>
        <dbReference type="ARBA" id="ARBA00022801"/>
    </source>
</evidence>
<dbReference type="InterPro" id="IPR022684">
    <property type="entry name" value="Calpain_cysteine_protease"/>
</dbReference>
<dbReference type="GO" id="GO:0005737">
    <property type="term" value="C:cytoplasm"/>
    <property type="evidence" value="ECO:0007669"/>
    <property type="project" value="TreeGrafter"/>
</dbReference>
<dbReference type="GO" id="GO:0004198">
    <property type="term" value="F:calcium-dependent cysteine-type endopeptidase activity"/>
    <property type="evidence" value="ECO:0007669"/>
    <property type="project" value="InterPro"/>
</dbReference>
<feature type="domain" description="EF-hand" evidence="11">
    <location>
        <begin position="637"/>
        <end position="672"/>
    </location>
</feature>
<accession>A0A8K0ESP4</accession>
<evidence type="ECO:0000256" key="7">
    <source>
        <dbReference type="ARBA" id="ARBA00022837"/>
    </source>
</evidence>
<dbReference type="SUPFAM" id="SSF47473">
    <property type="entry name" value="EF-hand"/>
    <property type="match status" value="1"/>
</dbReference>
<keyword evidence="6 9" id="KW-0788">Thiol protease</keyword>
<feature type="active site" evidence="8 9">
    <location>
        <position position="110"/>
    </location>
</feature>
<feature type="active site" evidence="8 9">
    <location>
        <position position="267"/>
    </location>
</feature>
<dbReference type="Gene3D" id="1.10.238.10">
    <property type="entry name" value="EF-hand"/>
    <property type="match status" value="1"/>
</dbReference>
<evidence type="ECO:0000256" key="1">
    <source>
        <dbReference type="ARBA" id="ARBA00007623"/>
    </source>
</evidence>
<evidence type="ECO:0000259" key="11">
    <source>
        <dbReference type="PROSITE" id="PS50222"/>
    </source>
</evidence>
<dbReference type="InterPro" id="IPR033883">
    <property type="entry name" value="C2_III"/>
</dbReference>
<dbReference type="Proteomes" id="UP000838412">
    <property type="component" value="Chromosome 4"/>
</dbReference>
<evidence type="ECO:0000313" key="13">
    <source>
        <dbReference type="Proteomes" id="UP000838412"/>
    </source>
</evidence>
<dbReference type="SMART" id="SM00720">
    <property type="entry name" value="calpain_III"/>
    <property type="match status" value="1"/>
</dbReference>
<dbReference type="SUPFAM" id="SSF54001">
    <property type="entry name" value="Cysteine proteinases"/>
    <property type="match status" value="1"/>
</dbReference>
<sequence length="736" mass="84148">MSYKRRTNFDDICVRRPPVGRRPLGQKPRANAPFWERQDYNTIKAECLRKGELWVDPEFPPVASSLFPSHAGKLPRNIVWKRPWEITDNPELFVGGASRFDICQGELGDCWFLAAIACLSMNESLLFGVVPPDQSFQKGDYVGCFRFNFWHYGTWTEVVVDDQLPTFNNRLTFVHSAEENEYWSALLEKAYAKLYGSYEALKGGSVTEAMEDFTGGVTEGMDLRNAPKDLLKIMEKAMMRSSLMGCSVEADPNAIDSKLDNGLVMGHAYSITGLSPVDVKGKEVNLIRVRNPWGSVEWMGDWSDESEKWDLLSSEQKAKLNTDDDGDLNFGDDGEFWMDFEDWRTNFTRLEICNLPPDAMQEDDPKKKKMKWVTSLQEGKWQKGATAGGCRNFPETFWINPQYRISLDAADDPDPDDDEVACSIIIALMQRSKRAEKVMGTGMLTIGFAIYELEDPDCETLKKEYFMYHKSVARSPSFINTREICGRYKLPPGEYVIIPSTFEPEEESEFMLRIYTEKSVETKEIDDETQVVTIPQVIDAPPKEKDPVVLEPKTPKQLEKEAQEKSAFTKFFESIAGEDMEIDAFELKKMLDQALKKELSYFEFSGFNLELCRSMVALMDDDKSGMLGLDEFFDLWSDIKLWTGVFKMFDADKSGDFDTYELRLALEHVGFKLKNTIFQQVVLRYKADDNTISFPDFIALTIRLKAMFKAFATFMDGNPPKASLGLEDWLTVTMYC</sequence>
<protein>
    <submittedName>
        <fullName evidence="12">CAPN3 protein</fullName>
    </submittedName>
</protein>
<dbReference type="Pfam" id="PF01067">
    <property type="entry name" value="Calpain_III"/>
    <property type="match status" value="1"/>
</dbReference>
<dbReference type="InterPro" id="IPR002048">
    <property type="entry name" value="EF_hand_dom"/>
</dbReference>
<keyword evidence="2 9" id="KW-0645">Protease</keyword>
<evidence type="ECO:0000256" key="4">
    <source>
        <dbReference type="ARBA" id="ARBA00022737"/>
    </source>
</evidence>
<dbReference type="PROSITE" id="PS50222">
    <property type="entry name" value="EF_HAND_2"/>
    <property type="match status" value="1"/>
</dbReference>
<keyword evidence="5 9" id="KW-0378">Hydrolase</keyword>
<dbReference type="InterPro" id="IPR022682">
    <property type="entry name" value="Calpain_domain_III"/>
</dbReference>
<dbReference type="PRINTS" id="PR00704">
    <property type="entry name" value="CALPAIN"/>
</dbReference>
<dbReference type="GO" id="GO:0005509">
    <property type="term" value="F:calcium ion binding"/>
    <property type="evidence" value="ECO:0007669"/>
    <property type="project" value="InterPro"/>
</dbReference>
<dbReference type="CDD" id="cd16196">
    <property type="entry name" value="EFh_PEF_CalpA_B"/>
    <property type="match status" value="1"/>
</dbReference>
<evidence type="ECO:0000256" key="3">
    <source>
        <dbReference type="ARBA" id="ARBA00022723"/>
    </source>
</evidence>
<dbReference type="CDD" id="cd00044">
    <property type="entry name" value="CysPc"/>
    <property type="match status" value="1"/>
</dbReference>
<proteinExistence type="inferred from homology"/>
<evidence type="ECO:0000259" key="10">
    <source>
        <dbReference type="PROSITE" id="PS50203"/>
    </source>
</evidence>
<dbReference type="InterPro" id="IPR011992">
    <property type="entry name" value="EF-hand-dom_pair"/>
</dbReference>
<dbReference type="AlphaFoldDB" id="A0A8K0ESP4"/>
<dbReference type="InterPro" id="IPR001300">
    <property type="entry name" value="Peptidase_C2_calpain_cat"/>
</dbReference>
<keyword evidence="3" id="KW-0479">Metal-binding</keyword>
<dbReference type="SMART" id="SM00230">
    <property type="entry name" value="CysPc"/>
    <property type="match status" value="1"/>
</dbReference>
<dbReference type="InterPro" id="IPR038765">
    <property type="entry name" value="Papain-like_cys_pep_sf"/>
</dbReference>
<dbReference type="Gene3D" id="2.60.120.380">
    <property type="match status" value="1"/>
</dbReference>
<name>A0A8K0ESP4_BRALA</name>
<dbReference type="InterPro" id="IPR036213">
    <property type="entry name" value="Calpain_III_sf"/>
</dbReference>
<dbReference type="PANTHER" id="PTHR10183:SF433">
    <property type="entry name" value="CALPAIN-A-RELATED"/>
    <property type="match status" value="1"/>
</dbReference>
<evidence type="ECO:0000256" key="6">
    <source>
        <dbReference type="ARBA" id="ARBA00022807"/>
    </source>
</evidence>
<keyword evidence="4" id="KW-0677">Repeat</keyword>
<dbReference type="SUPFAM" id="SSF49758">
    <property type="entry name" value="Calpain large subunit, middle domain (domain III)"/>
    <property type="match status" value="1"/>
</dbReference>
<evidence type="ECO:0000256" key="8">
    <source>
        <dbReference type="PIRSR" id="PIRSR622684-1"/>
    </source>
</evidence>
<feature type="active site" evidence="8 9">
    <location>
        <position position="291"/>
    </location>
</feature>
<feature type="domain" description="Calpain catalytic" evidence="10">
    <location>
        <begin position="53"/>
        <end position="356"/>
    </location>
</feature>
<keyword evidence="13" id="KW-1185">Reference proteome</keyword>
<comment type="similarity">
    <text evidence="1">Belongs to the peptidase C2 family.</text>
</comment>
<evidence type="ECO:0000256" key="9">
    <source>
        <dbReference type="PROSITE-ProRule" id="PRU00239"/>
    </source>
</evidence>
<dbReference type="EMBL" id="OV696689">
    <property type="protein sequence ID" value="CAH1262001.1"/>
    <property type="molecule type" value="Genomic_DNA"/>
</dbReference>
<dbReference type="CDD" id="cd00214">
    <property type="entry name" value="Calpain_III"/>
    <property type="match status" value="1"/>
</dbReference>
<dbReference type="PROSITE" id="PS50203">
    <property type="entry name" value="CALPAIN_CAT"/>
    <property type="match status" value="1"/>
</dbReference>
<dbReference type="GO" id="GO:0006508">
    <property type="term" value="P:proteolysis"/>
    <property type="evidence" value="ECO:0007669"/>
    <property type="project" value="UniProtKB-KW"/>
</dbReference>
<dbReference type="OrthoDB" id="424753at2759"/>
<organism evidence="12 13">
    <name type="scientific">Branchiostoma lanceolatum</name>
    <name type="common">Common lancelet</name>
    <name type="synonym">Amphioxus lanceolatum</name>
    <dbReference type="NCBI Taxonomy" id="7740"/>
    <lineage>
        <taxon>Eukaryota</taxon>
        <taxon>Metazoa</taxon>
        <taxon>Chordata</taxon>
        <taxon>Cephalochordata</taxon>
        <taxon>Leptocardii</taxon>
        <taxon>Amphioxiformes</taxon>
        <taxon>Branchiostomatidae</taxon>
        <taxon>Branchiostoma</taxon>
    </lineage>
</organism>
<keyword evidence="7" id="KW-0106">Calcium</keyword>
<dbReference type="PANTHER" id="PTHR10183">
    <property type="entry name" value="CALPAIN"/>
    <property type="match status" value="1"/>
</dbReference>
<evidence type="ECO:0000256" key="2">
    <source>
        <dbReference type="ARBA" id="ARBA00022670"/>
    </source>
</evidence>
<dbReference type="FunFam" id="3.90.70.10:FF:000001">
    <property type="entry name" value="Calpain-1 catalytic subunit"/>
    <property type="match status" value="1"/>
</dbReference>
<dbReference type="FunFam" id="2.60.120.380:FF:000001">
    <property type="entry name" value="Calpain-1 catalytic subunit"/>
    <property type="match status" value="1"/>
</dbReference>
<dbReference type="InterPro" id="IPR022683">
    <property type="entry name" value="Calpain_III"/>
</dbReference>
<gene>
    <name evidence="12" type="primary">CAPN3</name>
    <name evidence="12" type="ORF">BLAG_LOCUS17260</name>
</gene>
<dbReference type="Gene3D" id="3.90.70.10">
    <property type="entry name" value="Cysteine proteinases"/>
    <property type="match status" value="1"/>
</dbReference>
<evidence type="ECO:0000313" key="12">
    <source>
        <dbReference type="EMBL" id="CAH1262001.1"/>
    </source>
</evidence>
<dbReference type="InterPro" id="IPR000169">
    <property type="entry name" value="Pept_cys_AS"/>
</dbReference>
<dbReference type="PROSITE" id="PS00139">
    <property type="entry name" value="THIOL_PROTEASE_CYS"/>
    <property type="match status" value="1"/>
</dbReference>
<reference evidence="12" key="1">
    <citation type="submission" date="2022-01" db="EMBL/GenBank/DDBJ databases">
        <authorList>
            <person name="Braso-Vives M."/>
        </authorList>
    </citation>
    <scope>NUCLEOTIDE SEQUENCE</scope>
</reference>